<feature type="compositionally biased region" description="Basic and acidic residues" evidence="3">
    <location>
        <begin position="77"/>
        <end position="98"/>
    </location>
</feature>
<dbReference type="SUPFAM" id="SSF57667">
    <property type="entry name" value="beta-beta-alpha zinc fingers"/>
    <property type="match status" value="1"/>
</dbReference>
<feature type="compositionally biased region" description="Basic and acidic residues" evidence="3">
    <location>
        <begin position="432"/>
        <end position="441"/>
    </location>
</feature>
<organism evidence="5 6">
    <name type="scientific">Mytilus coruscus</name>
    <name type="common">Sea mussel</name>
    <dbReference type="NCBI Taxonomy" id="42192"/>
    <lineage>
        <taxon>Eukaryota</taxon>
        <taxon>Metazoa</taxon>
        <taxon>Spiralia</taxon>
        <taxon>Lophotrochozoa</taxon>
        <taxon>Mollusca</taxon>
        <taxon>Bivalvia</taxon>
        <taxon>Autobranchia</taxon>
        <taxon>Pteriomorphia</taxon>
        <taxon>Mytilida</taxon>
        <taxon>Mytiloidea</taxon>
        <taxon>Mytilidae</taxon>
        <taxon>Mytilinae</taxon>
        <taxon>Mytilus</taxon>
    </lineage>
</organism>
<dbReference type="PROSITE" id="PS00028">
    <property type="entry name" value="ZINC_FINGER_C2H2_1"/>
    <property type="match status" value="1"/>
</dbReference>
<evidence type="ECO:0000259" key="4">
    <source>
        <dbReference type="PROSITE" id="PS50157"/>
    </source>
</evidence>
<dbReference type="GO" id="GO:0008270">
    <property type="term" value="F:zinc ion binding"/>
    <property type="evidence" value="ECO:0007669"/>
    <property type="project" value="UniProtKB-KW"/>
</dbReference>
<dbReference type="InterPro" id="IPR036236">
    <property type="entry name" value="Znf_C2H2_sf"/>
</dbReference>
<feature type="region of interest" description="Disordered" evidence="3">
    <location>
        <begin position="74"/>
        <end position="111"/>
    </location>
</feature>
<dbReference type="EMBL" id="CACVKT020008739">
    <property type="protein sequence ID" value="CAC5417424.1"/>
    <property type="molecule type" value="Genomic_DNA"/>
</dbReference>
<dbReference type="PROSITE" id="PS50157">
    <property type="entry name" value="ZINC_FINGER_C2H2_2"/>
    <property type="match status" value="2"/>
</dbReference>
<keyword evidence="2" id="KW-0175">Coiled coil</keyword>
<keyword evidence="1" id="KW-0863">Zinc-finger</keyword>
<dbReference type="AlphaFoldDB" id="A0A6J8E9N8"/>
<keyword evidence="1" id="KW-0862">Zinc</keyword>
<protein>
    <submittedName>
        <fullName evidence="5">KRAB</fullName>
    </submittedName>
</protein>
<dbReference type="Proteomes" id="UP000507470">
    <property type="component" value="Unassembled WGS sequence"/>
</dbReference>
<evidence type="ECO:0000313" key="5">
    <source>
        <dbReference type="EMBL" id="CAC5417424.1"/>
    </source>
</evidence>
<evidence type="ECO:0000256" key="3">
    <source>
        <dbReference type="SAM" id="MobiDB-lite"/>
    </source>
</evidence>
<evidence type="ECO:0000256" key="1">
    <source>
        <dbReference type="PROSITE-ProRule" id="PRU00042"/>
    </source>
</evidence>
<dbReference type="Gene3D" id="3.30.160.60">
    <property type="entry name" value="Classic Zinc Finger"/>
    <property type="match status" value="1"/>
</dbReference>
<feature type="domain" description="C2H2-type" evidence="4">
    <location>
        <begin position="221"/>
        <end position="245"/>
    </location>
</feature>
<feature type="region of interest" description="Disordered" evidence="3">
    <location>
        <begin position="417"/>
        <end position="486"/>
    </location>
</feature>
<name>A0A6J8E9N8_MYTCO</name>
<feature type="compositionally biased region" description="Basic residues" evidence="3">
    <location>
        <begin position="442"/>
        <end position="453"/>
    </location>
</feature>
<feature type="compositionally biased region" description="Basic residues" evidence="3">
    <location>
        <begin position="462"/>
        <end position="484"/>
    </location>
</feature>
<feature type="coiled-coil region" evidence="2">
    <location>
        <begin position="508"/>
        <end position="535"/>
    </location>
</feature>
<keyword evidence="6" id="KW-1185">Reference proteome</keyword>
<gene>
    <name evidence="5" type="ORF">MCOR_49928</name>
</gene>
<feature type="region of interest" description="Disordered" evidence="3">
    <location>
        <begin position="319"/>
        <end position="354"/>
    </location>
</feature>
<dbReference type="SMART" id="SM00355">
    <property type="entry name" value="ZnF_C2H2"/>
    <property type="match status" value="2"/>
</dbReference>
<evidence type="ECO:0000313" key="6">
    <source>
        <dbReference type="Proteomes" id="UP000507470"/>
    </source>
</evidence>
<accession>A0A6J8E9N8</accession>
<evidence type="ECO:0000256" key="2">
    <source>
        <dbReference type="SAM" id="Coils"/>
    </source>
</evidence>
<dbReference type="InterPro" id="IPR013087">
    <property type="entry name" value="Znf_C2H2_type"/>
</dbReference>
<sequence length="604" mass="69268">MQNTVPKNCTGILKCLFHKICSRTWFGKWFRFLLQHKMDLYTTEITSLIEEQYGDVDQFMNNCLPGYELNRDFNGTDSDKGTEDGPDNDFHGSQEECTRNTNSSNDSGTSSIQVKSEIIDDSSDCSDFEIENSIENHSLSENSDNTVAPFPDNKTGKSMFMYSASSDNEISSVDTTENLLTKHDKSRLKMKFHICKECGKVCRSPWKLMTHVKSHNYRDQYECPECGVCKSSKKEMKNHFRCHANLIARTEKSFERIIEAKMHACSGPRNVNMKAKFIVTKKEDNLELHSKGDNSDTDVSENGGNSKLKKIRRIKKDKNTVSIGNRRVTKRNKSSNLSDQRSNDTMTINTSKRNKKADVIECCKDKNVNTEKNHGEKTLDDVGLMVEVENLLKKNGEINEKNLNSDDQKYLTKQRFKRVKDAKNHPCPGPPEVKELTESEHSKKRRYNKRKNLKSNTSSDKKVKKKSTTGKYSSKTKKSKRKPKSISNIKDTNLYIVNCEKVPAFVNKSKNTEDLDNLADEIQDLSNRTTDIINEDDQVQDFPNFLNEVQDCSNNAFKYNEVQDFNIIENLHRTNFGFDSTEETNTSDILNIVIKTEIIDTNYE</sequence>
<proteinExistence type="predicted"/>
<keyword evidence="1" id="KW-0479">Metal-binding</keyword>
<feature type="compositionally biased region" description="Polar residues" evidence="3">
    <location>
        <begin position="334"/>
        <end position="351"/>
    </location>
</feature>
<dbReference type="OrthoDB" id="6150525at2759"/>
<feature type="compositionally biased region" description="Low complexity" evidence="3">
    <location>
        <begin position="99"/>
        <end position="111"/>
    </location>
</feature>
<reference evidence="5 6" key="1">
    <citation type="submission" date="2020-06" db="EMBL/GenBank/DDBJ databases">
        <authorList>
            <person name="Li R."/>
            <person name="Bekaert M."/>
        </authorList>
    </citation>
    <scope>NUCLEOTIDE SEQUENCE [LARGE SCALE GENOMIC DNA]</scope>
    <source>
        <strain evidence="6">wild</strain>
    </source>
</reference>
<feature type="domain" description="C2H2-type" evidence="4">
    <location>
        <begin position="193"/>
        <end position="220"/>
    </location>
</feature>